<dbReference type="Proteomes" id="UP001165396">
    <property type="component" value="Unassembled WGS sequence"/>
</dbReference>
<reference evidence="1" key="1">
    <citation type="submission" date="2022-07" db="EMBL/GenBank/DDBJ databases">
        <title>Pseudosulfitobacter sp. strain AP-MA-4, whole genome sequence.</title>
        <authorList>
            <person name="Jiang Y."/>
        </authorList>
    </citation>
    <scope>NUCLEOTIDE SEQUENCE</scope>
    <source>
        <strain evidence="1">AP-MA-4</strain>
    </source>
</reference>
<dbReference type="PANTHER" id="PTHR45947:SF3">
    <property type="entry name" value="SULFOQUINOVOSYL TRANSFERASE SQD2"/>
    <property type="match status" value="1"/>
</dbReference>
<proteinExistence type="predicted"/>
<protein>
    <submittedName>
        <fullName evidence="1">Glycosyltransferase family 4 protein</fullName>
    </submittedName>
</protein>
<dbReference type="InterPro" id="IPR050194">
    <property type="entry name" value="Glycosyltransferase_grp1"/>
</dbReference>
<dbReference type="EMBL" id="JANKJG010000012">
    <property type="protein sequence ID" value="MCR8827764.1"/>
    <property type="molecule type" value="Genomic_DNA"/>
</dbReference>
<evidence type="ECO:0000313" key="1">
    <source>
        <dbReference type="EMBL" id="MCR8827764.1"/>
    </source>
</evidence>
<dbReference type="RefSeq" id="WP_258295536.1">
    <property type="nucleotide sequence ID" value="NZ_JANKJG010000012.1"/>
</dbReference>
<dbReference type="Pfam" id="PF13692">
    <property type="entry name" value="Glyco_trans_1_4"/>
    <property type="match status" value="1"/>
</dbReference>
<dbReference type="PANTHER" id="PTHR45947">
    <property type="entry name" value="SULFOQUINOVOSYL TRANSFERASE SQD2"/>
    <property type="match status" value="1"/>
</dbReference>
<keyword evidence="2" id="KW-1185">Reference proteome</keyword>
<accession>A0ABT1Z3Q8</accession>
<dbReference type="Gene3D" id="3.40.50.2000">
    <property type="entry name" value="Glycogen Phosphorylase B"/>
    <property type="match status" value="2"/>
</dbReference>
<dbReference type="CDD" id="cd03801">
    <property type="entry name" value="GT4_PimA-like"/>
    <property type="match status" value="1"/>
</dbReference>
<comment type="caution">
    <text evidence="1">The sequence shown here is derived from an EMBL/GenBank/DDBJ whole genome shotgun (WGS) entry which is preliminary data.</text>
</comment>
<evidence type="ECO:0000313" key="2">
    <source>
        <dbReference type="Proteomes" id="UP001165396"/>
    </source>
</evidence>
<sequence>MTVAVYAPLKAPDHPVPSGDRAMARALIAALEMAGHDTQVVSGLRLYDGRGDAELQADLMAKAQMEIDRLLTSDQAASWTHWLTYHNYYKAPDLIGPVVCGALGIPYLQVESTRARKRLVGPWAAFAAASEAACDAADAVLYLTERDSQTLRRDAPEGQRLTHLPPFLARTALPAASDLSGPMLSVGMMRHGDKLASYTLISQTLALMQHPDWRLDIVGDGTARDDVAALMAPFGDRVQLHGLKTGADLDAFYARASLLLWPGVNEAFGLTYLEAQAAGIPVVAQDRDGVRDVVVGRHPAPDDGPAALARDVDALLADADVRATAGAAARAEVAAHHLLPAAARVLDQALRDCAP</sequence>
<dbReference type="SUPFAM" id="SSF53756">
    <property type="entry name" value="UDP-Glycosyltransferase/glycogen phosphorylase"/>
    <property type="match status" value="1"/>
</dbReference>
<organism evidence="1 2">
    <name type="scientific">Pseudosulfitobacter koreensis</name>
    <dbReference type="NCBI Taxonomy" id="2968472"/>
    <lineage>
        <taxon>Bacteria</taxon>
        <taxon>Pseudomonadati</taxon>
        <taxon>Pseudomonadota</taxon>
        <taxon>Alphaproteobacteria</taxon>
        <taxon>Rhodobacterales</taxon>
        <taxon>Roseobacteraceae</taxon>
        <taxon>Pseudosulfitobacter</taxon>
    </lineage>
</organism>
<name>A0ABT1Z3Q8_9RHOB</name>
<gene>
    <name evidence="1" type="ORF">NTA49_14580</name>
</gene>